<proteinExistence type="predicted"/>
<name>A0A1G9UQR1_9SPHI</name>
<reference evidence="2" key="1">
    <citation type="submission" date="2016-10" db="EMBL/GenBank/DDBJ databases">
        <authorList>
            <person name="Varghese N."/>
            <person name="Submissions S."/>
        </authorList>
    </citation>
    <scope>NUCLEOTIDE SEQUENCE [LARGE SCALE GENOMIC DNA]</scope>
    <source>
        <strain evidence="2">DSM 24536</strain>
    </source>
</reference>
<gene>
    <name evidence="1" type="ORF">SAMN05421813_11748</name>
</gene>
<dbReference type="EMBL" id="FNHH01000017">
    <property type="protein sequence ID" value="SDM62224.1"/>
    <property type="molecule type" value="Genomic_DNA"/>
</dbReference>
<keyword evidence="2" id="KW-1185">Reference proteome</keyword>
<evidence type="ECO:0000313" key="2">
    <source>
        <dbReference type="Proteomes" id="UP000199226"/>
    </source>
</evidence>
<accession>A0A1G9UQR1</accession>
<evidence type="ECO:0008006" key="3">
    <source>
        <dbReference type="Google" id="ProtNLM"/>
    </source>
</evidence>
<dbReference type="Proteomes" id="UP000199226">
    <property type="component" value="Unassembled WGS sequence"/>
</dbReference>
<organism evidence="1 2">
    <name type="scientific">Daejeonella rubra</name>
    <dbReference type="NCBI Taxonomy" id="990371"/>
    <lineage>
        <taxon>Bacteria</taxon>
        <taxon>Pseudomonadati</taxon>
        <taxon>Bacteroidota</taxon>
        <taxon>Sphingobacteriia</taxon>
        <taxon>Sphingobacteriales</taxon>
        <taxon>Sphingobacteriaceae</taxon>
        <taxon>Daejeonella</taxon>
    </lineage>
</organism>
<dbReference type="AlphaFoldDB" id="A0A1G9UQR1"/>
<evidence type="ECO:0000313" key="1">
    <source>
        <dbReference type="EMBL" id="SDM62224.1"/>
    </source>
</evidence>
<protein>
    <recommendedName>
        <fullName evidence="3">Homeodomain-like domain-containing protein</fullName>
    </recommendedName>
</protein>
<sequence>MIYYGLYLKHKSRYRAGQRIDIMELRTLIALKLKKFSNRKVVHLLNINRKTVDGYIKRFKELEITYGELSELCESDLNDLFTEESQAEKQSYEKRIFLPITIPY</sequence>